<feature type="non-terminal residue" evidence="1">
    <location>
        <position position="39"/>
    </location>
</feature>
<name>X1E8J1_9ZZZZ</name>
<protein>
    <submittedName>
        <fullName evidence="1">Uncharacterized protein</fullName>
    </submittedName>
</protein>
<dbReference type="AlphaFoldDB" id="X1E8J1"/>
<evidence type="ECO:0000313" key="1">
    <source>
        <dbReference type="EMBL" id="GAH28917.1"/>
    </source>
</evidence>
<accession>X1E8J1</accession>
<comment type="caution">
    <text evidence="1">The sequence shown here is derived from an EMBL/GenBank/DDBJ whole genome shotgun (WGS) entry which is preliminary data.</text>
</comment>
<dbReference type="EMBL" id="BART01041781">
    <property type="protein sequence ID" value="GAH28917.1"/>
    <property type="molecule type" value="Genomic_DNA"/>
</dbReference>
<reference evidence="1" key="1">
    <citation type="journal article" date="2014" name="Front. Microbiol.">
        <title>High frequency of phylogenetically diverse reductive dehalogenase-homologous genes in deep subseafloor sedimentary metagenomes.</title>
        <authorList>
            <person name="Kawai M."/>
            <person name="Futagami T."/>
            <person name="Toyoda A."/>
            <person name="Takaki Y."/>
            <person name="Nishi S."/>
            <person name="Hori S."/>
            <person name="Arai W."/>
            <person name="Tsubouchi T."/>
            <person name="Morono Y."/>
            <person name="Uchiyama I."/>
            <person name="Ito T."/>
            <person name="Fujiyama A."/>
            <person name="Inagaki F."/>
            <person name="Takami H."/>
        </authorList>
    </citation>
    <scope>NUCLEOTIDE SEQUENCE</scope>
    <source>
        <strain evidence="1">Expedition CK06-06</strain>
    </source>
</reference>
<organism evidence="1">
    <name type="scientific">marine sediment metagenome</name>
    <dbReference type="NCBI Taxonomy" id="412755"/>
    <lineage>
        <taxon>unclassified sequences</taxon>
        <taxon>metagenomes</taxon>
        <taxon>ecological metagenomes</taxon>
    </lineage>
</organism>
<gene>
    <name evidence="1" type="ORF">S01H4_66960</name>
</gene>
<sequence>MTAIEVLARLFSVYPLEDFAYVIHDSDQNEGLGWDGPSV</sequence>
<proteinExistence type="predicted"/>